<feature type="non-terminal residue" evidence="1">
    <location>
        <position position="1"/>
    </location>
</feature>
<dbReference type="Proteomes" id="UP000789920">
    <property type="component" value="Unassembled WGS sequence"/>
</dbReference>
<comment type="caution">
    <text evidence="1">The sequence shown here is derived from an EMBL/GenBank/DDBJ whole genome shotgun (WGS) entry which is preliminary data.</text>
</comment>
<dbReference type="EMBL" id="CAJVQC010027023">
    <property type="protein sequence ID" value="CAG8735082.1"/>
    <property type="molecule type" value="Genomic_DNA"/>
</dbReference>
<keyword evidence="2" id="KW-1185">Reference proteome</keyword>
<evidence type="ECO:0000313" key="1">
    <source>
        <dbReference type="EMBL" id="CAG8735082.1"/>
    </source>
</evidence>
<name>A0ACA9Q4A6_9GLOM</name>
<proteinExistence type="predicted"/>
<gene>
    <name evidence="1" type="ORF">RPERSI_LOCUS12566</name>
</gene>
<feature type="non-terminal residue" evidence="1">
    <location>
        <position position="43"/>
    </location>
</feature>
<protein>
    <submittedName>
        <fullName evidence="1">37098_t:CDS:1</fullName>
    </submittedName>
</protein>
<reference evidence="1" key="1">
    <citation type="submission" date="2021-06" db="EMBL/GenBank/DDBJ databases">
        <authorList>
            <person name="Kallberg Y."/>
            <person name="Tangrot J."/>
            <person name="Rosling A."/>
        </authorList>
    </citation>
    <scope>NUCLEOTIDE SEQUENCE</scope>
    <source>
        <strain evidence="1">MA461A</strain>
    </source>
</reference>
<organism evidence="1 2">
    <name type="scientific">Racocetra persica</name>
    <dbReference type="NCBI Taxonomy" id="160502"/>
    <lineage>
        <taxon>Eukaryota</taxon>
        <taxon>Fungi</taxon>
        <taxon>Fungi incertae sedis</taxon>
        <taxon>Mucoromycota</taxon>
        <taxon>Glomeromycotina</taxon>
        <taxon>Glomeromycetes</taxon>
        <taxon>Diversisporales</taxon>
        <taxon>Gigasporaceae</taxon>
        <taxon>Racocetra</taxon>
    </lineage>
</organism>
<sequence>KTGRVMVSENNINANGNDQAIACLTKQIAKLNINFAEKQPSTS</sequence>
<evidence type="ECO:0000313" key="2">
    <source>
        <dbReference type="Proteomes" id="UP000789920"/>
    </source>
</evidence>
<accession>A0ACA9Q4A6</accession>